<keyword evidence="3" id="KW-1185">Reference proteome</keyword>
<keyword evidence="1" id="KW-1133">Transmembrane helix</keyword>
<reference evidence="2" key="1">
    <citation type="submission" date="2022-02" db="EMBL/GenBank/DDBJ databases">
        <title>Coral-associated bacteria.</title>
        <authorList>
            <person name="Tang K."/>
            <person name="Wang X."/>
        </authorList>
    </citation>
    <scope>NUCLEOTIDE SEQUENCE</scope>
    <source>
        <strain evidence="2">SCSIO 43006</strain>
    </source>
</reference>
<name>A0ABY4VGR9_9GAMM</name>
<feature type="transmembrane region" description="Helical" evidence="1">
    <location>
        <begin position="12"/>
        <end position="32"/>
    </location>
</feature>
<feature type="transmembrane region" description="Helical" evidence="1">
    <location>
        <begin position="107"/>
        <end position="123"/>
    </location>
</feature>
<keyword evidence="1" id="KW-0472">Membrane</keyword>
<evidence type="ECO:0000256" key="1">
    <source>
        <dbReference type="SAM" id="Phobius"/>
    </source>
</evidence>
<dbReference type="RefSeq" id="WP_252085861.1">
    <property type="nucleotide sequence ID" value="NZ_CP092418.1"/>
</dbReference>
<feature type="transmembrane region" description="Helical" evidence="1">
    <location>
        <begin position="129"/>
        <end position="152"/>
    </location>
</feature>
<feature type="transmembrane region" description="Helical" evidence="1">
    <location>
        <begin position="74"/>
        <end position="95"/>
    </location>
</feature>
<dbReference type="EMBL" id="CP092418">
    <property type="protein sequence ID" value="USD23516.1"/>
    <property type="molecule type" value="Genomic_DNA"/>
</dbReference>
<dbReference type="InterPro" id="IPR054235">
    <property type="entry name" value="DUF6962"/>
</dbReference>
<protein>
    <submittedName>
        <fullName evidence="2">Uncharacterized protein</fullName>
    </submittedName>
</protein>
<evidence type="ECO:0000313" key="2">
    <source>
        <dbReference type="EMBL" id="USD23516.1"/>
    </source>
</evidence>
<feature type="transmembrane region" description="Helical" evidence="1">
    <location>
        <begin position="193"/>
        <end position="210"/>
    </location>
</feature>
<evidence type="ECO:0000313" key="3">
    <source>
        <dbReference type="Proteomes" id="UP001055658"/>
    </source>
</evidence>
<accession>A0ABY4VGR9</accession>
<feature type="transmembrane region" description="Helical" evidence="1">
    <location>
        <begin position="44"/>
        <end position="68"/>
    </location>
</feature>
<keyword evidence="1" id="KW-0812">Transmembrane</keyword>
<gene>
    <name evidence="2" type="ORF">MJO52_10350</name>
</gene>
<feature type="transmembrane region" description="Helical" evidence="1">
    <location>
        <begin position="159"/>
        <end position="181"/>
    </location>
</feature>
<proteinExistence type="predicted"/>
<sequence>MLKLTDVPTEQVSAITDLVLAVLALFIFLYFIRPEFKSGWKRNCWICFFGVMFIVGLLGSVIHGFQIAGPERIFMWHVLFFSLGLFLVSFTLAIIGDLAGERISRKLLPYIFLIGLIFYFIAVSRIDGFIVFVGYQALVMIPVVIGYTWMGFRGRLPGAWYMVVGGLISLLAVVLQVRTALEFTFVWTFNHNSLYHLVQTIGVLFFFAGIRKSLRASI</sequence>
<organism evidence="2 3">
    <name type="scientific">Microbulbifer variabilis</name>
    <dbReference type="NCBI Taxonomy" id="266805"/>
    <lineage>
        <taxon>Bacteria</taxon>
        <taxon>Pseudomonadati</taxon>
        <taxon>Pseudomonadota</taxon>
        <taxon>Gammaproteobacteria</taxon>
        <taxon>Cellvibrionales</taxon>
        <taxon>Microbulbiferaceae</taxon>
        <taxon>Microbulbifer</taxon>
    </lineage>
</organism>
<dbReference type="Pfam" id="PF22285">
    <property type="entry name" value="DUF6962"/>
    <property type="match status" value="1"/>
</dbReference>
<dbReference type="Proteomes" id="UP001055658">
    <property type="component" value="Chromosome"/>
</dbReference>